<dbReference type="RefSeq" id="WP_206655254.1">
    <property type="nucleotide sequence ID" value="NZ_CP071182.1"/>
</dbReference>
<dbReference type="Pfam" id="PF12685">
    <property type="entry name" value="SpoIIIAH"/>
    <property type="match status" value="1"/>
</dbReference>
<keyword evidence="3" id="KW-0812">Transmembrane</keyword>
<dbReference type="EMBL" id="CP071182">
    <property type="protein sequence ID" value="QSO45881.1"/>
    <property type="molecule type" value="Genomic_DNA"/>
</dbReference>
<evidence type="ECO:0000256" key="1">
    <source>
        <dbReference type="SAM" id="Coils"/>
    </source>
</evidence>
<feature type="transmembrane region" description="Helical" evidence="3">
    <location>
        <begin position="7"/>
        <end position="25"/>
    </location>
</feature>
<evidence type="ECO:0000313" key="5">
    <source>
        <dbReference type="Proteomes" id="UP000663505"/>
    </source>
</evidence>
<feature type="coiled-coil region" evidence="1">
    <location>
        <begin position="109"/>
        <end position="139"/>
    </location>
</feature>
<keyword evidence="3" id="KW-0472">Membrane</keyword>
<evidence type="ECO:0000256" key="2">
    <source>
        <dbReference type="SAM" id="MobiDB-lite"/>
    </source>
</evidence>
<reference evidence="4 5" key="1">
    <citation type="submission" date="2021-02" db="EMBL/GenBank/DDBJ databases">
        <title>Alicyclobacillus curvatus sp. nov. and Alicyclobacillus mengziensis sp. nov., two acidophilic bacteria isolated from acid mine drainage.</title>
        <authorList>
            <person name="Huang Y."/>
        </authorList>
    </citation>
    <scope>NUCLEOTIDE SEQUENCE [LARGE SCALE GENOMIC DNA]</scope>
    <source>
        <strain evidence="4 5">S30H14</strain>
    </source>
</reference>
<proteinExistence type="predicted"/>
<keyword evidence="1" id="KW-0175">Coiled coil</keyword>
<dbReference type="InterPro" id="IPR024232">
    <property type="entry name" value="SpoIIIAH"/>
</dbReference>
<keyword evidence="5" id="KW-1185">Reference proteome</keyword>
<organism evidence="4 5">
    <name type="scientific">Alicyclobacillus mengziensis</name>
    <dbReference type="NCBI Taxonomy" id="2931921"/>
    <lineage>
        <taxon>Bacteria</taxon>
        <taxon>Bacillati</taxon>
        <taxon>Bacillota</taxon>
        <taxon>Bacilli</taxon>
        <taxon>Bacillales</taxon>
        <taxon>Alicyclobacillaceae</taxon>
        <taxon>Alicyclobacillus</taxon>
    </lineage>
</organism>
<dbReference type="KEGG" id="afx:JZ786_15195"/>
<feature type="region of interest" description="Disordered" evidence="2">
    <location>
        <begin position="31"/>
        <end position="79"/>
    </location>
</feature>
<evidence type="ECO:0000313" key="4">
    <source>
        <dbReference type="EMBL" id="QSO45881.1"/>
    </source>
</evidence>
<dbReference type="Proteomes" id="UP000663505">
    <property type="component" value="Chromosome"/>
</dbReference>
<gene>
    <name evidence="4" type="ORF">JZ786_15195</name>
</gene>
<dbReference type="InterPro" id="IPR038503">
    <property type="entry name" value="SpoIIIAH_sf"/>
</dbReference>
<keyword evidence="3" id="KW-1133">Transmembrane helix</keyword>
<dbReference type="Gene3D" id="1.10.287.4300">
    <property type="entry name" value="Stage III sporulation protein AH-like"/>
    <property type="match status" value="1"/>
</dbReference>
<accession>A0A9X7VVL3</accession>
<protein>
    <submittedName>
        <fullName evidence="4">SpoIIIAH-like family protein</fullName>
    </submittedName>
</protein>
<dbReference type="AlphaFoldDB" id="A0A9X7VVL3"/>
<sequence length="197" mass="21028">MVKRQTVWLSTMMVLSLMLIGYYTMNNESSLTTTSTNGTSVATSTTGVPGSSSTSANQATANQTSGSQNTAAATGTPTTTTDWFVNMQTQLDTEMTKQIDAEEQILANNNASAQELSQAEDKLRQLQNEQGALANAKEMILAKGYQDCVIVPSTNGNQVVVYVKASQLSNTKAVELMNIVSQQMNVSASNVIVKIKA</sequence>
<name>A0A9X7VVL3_9BACL</name>
<evidence type="ECO:0000256" key="3">
    <source>
        <dbReference type="SAM" id="Phobius"/>
    </source>
</evidence>